<gene>
    <name evidence="7" type="ORF">PLOB_00000477</name>
</gene>
<feature type="transmembrane region" description="Helical" evidence="5">
    <location>
        <begin position="261"/>
        <end position="283"/>
    </location>
</feature>
<dbReference type="InterPro" id="IPR000276">
    <property type="entry name" value="GPCR_Rhodpsn"/>
</dbReference>
<feature type="transmembrane region" description="Helical" evidence="5">
    <location>
        <begin position="180"/>
        <end position="201"/>
    </location>
</feature>
<comment type="caution">
    <text evidence="7">The sequence shown here is derived from an EMBL/GenBank/DDBJ whole genome shotgun (WGS) entry which is preliminary data.</text>
</comment>
<dbReference type="SUPFAM" id="SSF81321">
    <property type="entry name" value="Family A G protein-coupled receptor-like"/>
    <property type="match status" value="1"/>
</dbReference>
<evidence type="ECO:0000256" key="1">
    <source>
        <dbReference type="ARBA" id="ARBA00004370"/>
    </source>
</evidence>
<evidence type="ECO:0000256" key="3">
    <source>
        <dbReference type="ARBA" id="ARBA00022989"/>
    </source>
</evidence>
<keyword evidence="4 5" id="KW-0472">Membrane</keyword>
<dbReference type="PROSITE" id="PS50262">
    <property type="entry name" value="G_PROTEIN_RECEP_F1_2"/>
    <property type="match status" value="1"/>
</dbReference>
<organism evidence="7 8">
    <name type="scientific">Porites lobata</name>
    <dbReference type="NCBI Taxonomy" id="104759"/>
    <lineage>
        <taxon>Eukaryota</taxon>
        <taxon>Metazoa</taxon>
        <taxon>Cnidaria</taxon>
        <taxon>Anthozoa</taxon>
        <taxon>Hexacorallia</taxon>
        <taxon>Scleractinia</taxon>
        <taxon>Fungiina</taxon>
        <taxon>Poritidae</taxon>
        <taxon>Porites</taxon>
    </lineage>
</organism>
<protein>
    <recommendedName>
        <fullName evidence="6">G-protein coupled receptors family 1 profile domain-containing protein</fullName>
    </recommendedName>
</protein>
<feature type="transmembrane region" description="Helical" evidence="5">
    <location>
        <begin position="130"/>
        <end position="151"/>
    </location>
</feature>
<dbReference type="PANTHER" id="PTHR45698">
    <property type="entry name" value="TRACE AMINE-ASSOCIATED RECEPTOR 19N-RELATED"/>
    <property type="match status" value="1"/>
</dbReference>
<sequence length="311" mass="34842">MEVRLTETQIAICVISILAILGNTLTILVFVGDKKLLKKSYNAFILCLAIADVLSAILLITSPGFALGDLIPRPTNPVLGEIFCKVIWSRMFLFQLVFFSIYITLLLTVERWVAVVKPSKYNLFFKGKRLMGYVLFCLIWSFVLDGIVVLFDVDYDPSSSSNDICKLNFISSGSIFRTSLSVFLIIMKLFFPCLSMIGLYIHMIVKTNNSPVASAESKAKLRGKMTRMIGIMTCILLICYSPNQIFFIFATAGKAKIDSTLHHFTAILNFITICVNPFIYGLSNPNYGRRYKKALLSFCPQPRRVGPATEG</sequence>
<name>A0ABN8MN81_9CNID</name>
<evidence type="ECO:0000256" key="4">
    <source>
        <dbReference type="ARBA" id="ARBA00023136"/>
    </source>
</evidence>
<accession>A0ABN8MN81</accession>
<feature type="transmembrane region" description="Helical" evidence="5">
    <location>
        <begin position="6"/>
        <end position="31"/>
    </location>
</feature>
<dbReference type="InterPro" id="IPR017452">
    <property type="entry name" value="GPCR_Rhodpsn_7TM"/>
</dbReference>
<dbReference type="Gene3D" id="1.20.1070.10">
    <property type="entry name" value="Rhodopsin 7-helix transmembrane proteins"/>
    <property type="match status" value="1"/>
</dbReference>
<comment type="subcellular location">
    <subcellularLocation>
        <location evidence="1">Membrane</location>
    </subcellularLocation>
</comment>
<keyword evidence="8" id="KW-1185">Reference proteome</keyword>
<evidence type="ECO:0000259" key="6">
    <source>
        <dbReference type="PROSITE" id="PS50262"/>
    </source>
</evidence>
<evidence type="ECO:0000313" key="7">
    <source>
        <dbReference type="EMBL" id="CAH3032404.1"/>
    </source>
</evidence>
<evidence type="ECO:0000313" key="8">
    <source>
        <dbReference type="Proteomes" id="UP001159405"/>
    </source>
</evidence>
<dbReference type="EMBL" id="CALNXK010000001">
    <property type="protein sequence ID" value="CAH3032404.1"/>
    <property type="molecule type" value="Genomic_DNA"/>
</dbReference>
<reference evidence="7 8" key="1">
    <citation type="submission" date="2022-05" db="EMBL/GenBank/DDBJ databases">
        <authorList>
            <consortium name="Genoscope - CEA"/>
            <person name="William W."/>
        </authorList>
    </citation>
    <scope>NUCLEOTIDE SEQUENCE [LARGE SCALE GENOMIC DNA]</scope>
</reference>
<proteinExistence type="predicted"/>
<dbReference type="PRINTS" id="PR00237">
    <property type="entry name" value="GPCRRHODOPSN"/>
</dbReference>
<feature type="transmembrane region" description="Helical" evidence="5">
    <location>
        <begin position="228"/>
        <end position="249"/>
    </location>
</feature>
<dbReference type="Proteomes" id="UP001159405">
    <property type="component" value="Unassembled WGS sequence"/>
</dbReference>
<keyword evidence="2 5" id="KW-0812">Transmembrane</keyword>
<keyword evidence="3 5" id="KW-1133">Transmembrane helix</keyword>
<feature type="transmembrane region" description="Helical" evidence="5">
    <location>
        <begin position="43"/>
        <end position="67"/>
    </location>
</feature>
<feature type="transmembrane region" description="Helical" evidence="5">
    <location>
        <begin position="87"/>
        <end position="109"/>
    </location>
</feature>
<feature type="domain" description="G-protein coupled receptors family 1 profile" evidence="6">
    <location>
        <begin position="22"/>
        <end position="280"/>
    </location>
</feature>
<dbReference type="PANTHER" id="PTHR45698:SF1">
    <property type="entry name" value="TRACE AMINE-ASSOCIATED RECEPTOR 13C-LIKE"/>
    <property type="match status" value="1"/>
</dbReference>
<evidence type="ECO:0000256" key="5">
    <source>
        <dbReference type="SAM" id="Phobius"/>
    </source>
</evidence>
<dbReference type="Pfam" id="PF00001">
    <property type="entry name" value="7tm_1"/>
    <property type="match status" value="1"/>
</dbReference>
<dbReference type="CDD" id="cd00637">
    <property type="entry name" value="7tm_classA_rhodopsin-like"/>
    <property type="match status" value="1"/>
</dbReference>
<evidence type="ECO:0000256" key="2">
    <source>
        <dbReference type="ARBA" id="ARBA00022692"/>
    </source>
</evidence>